<sequence>MENKEYSYPLDLDWSTEEILHVMSFYQAIEIGYTEGILAGKLSEAYKDFKDIVPSKAEEKTIFKDFEKVSGMAPFKLIKQLKDSEVDQIIKP</sequence>
<protein>
    <submittedName>
        <fullName evidence="1">Uncharacterized protein</fullName>
    </submittedName>
</protein>
<gene>
    <name evidence="1" type="ORF">JEODO184_01702</name>
</gene>
<dbReference type="NCBIfam" id="NF003353">
    <property type="entry name" value="PRK04387.1"/>
    <property type="match status" value="1"/>
</dbReference>
<dbReference type="InterPro" id="IPR023324">
    <property type="entry name" value="BH2638-like_sf"/>
</dbReference>
<name>A0A6V7RP27_9STAP</name>
<comment type="caution">
    <text evidence="1">The sequence shown here is derived from an EMBL/GenBank/DDBJ whole genome shotgun (WGS) entry which is preliminary data.</text>
</comment>
<reference evidence="1 2" key="1">
    <citation type="submission" date="2020-07" db="EMBL/GenBank/DDBJ databases">
        <authorList>
            <person name="Criscuolo A."/>
        </authorList>
    </citation>
    <scope>NUCLEOTIDE SEQUENCE [LARGE SCALE GENOMIC DNA]</scope>
    <source>
        <strain evidence="1">CIP111649</strain>
    </source>
</reference>
<evidence type="ECO:0000313" key="1">
    <source>
        <dbReference type="EMBL" id="CAD2079529.1"/>
    </source>
</evidence>
<dbReference type="PIRSF" id="PIRSF037260">
    <property type="entry name" value="UPF0223"/>
    <property type="match status" value="1"/>
</dbReference>
<keyword evidence="2" id="KW-1185">Reference proteome</keyword>
<accession>A0A6V7RP27</accession>
<dbReference type="Gene3D" id="1.10.220.80">
    <property type="entry name" value="BH2638-like"/>
    <property type="match status" value="1"/>
</dbReference>
<dbReference type="AlphaFoldDB" id="A0A6V7RP27"/>
<proteinExistence type="predicted"/>
<dbReference type="SUPFAM" id="SSF158504">
    <property type="entry name" value="BH2638-like"/>
    <property type="match status" value="1"/>
</dbReference>
<dbReference type="InterPro" id="IPR007920">
    <property type="entry name" value="UPF0223"/>
</dbReference>
<dbReference type="Proteomes" id="UP000589351">
    <property type="component" value="Unassembled WGS sequence"/>
</dbReference>
<dbReference type="Pfam" id="PF05256">
    <property type="entry name" value="UPF0223"/>
    <property type="match status" value="1"/>
</dbReference>
<dbReference type="RefSeq" id="WP_185126193.1">
    <property type="nucleotide sequence ID" value="NZ_CAJEWD010000008.1"/>
</dbReference>
<evidence type="ECO:0000313" key="2">
    <source>
        <dbReference type="Proteomes" id="UP000589351"/>
    </source>
</evidence>
<dbReference type="EMBL" id="CAJEWD010000008">
    <property type="protein sequence ID" value="CAD2079529.1"/>
    <property type="molecule type" value="Genomic_DNA"/>
</dbReference>
<organism evidence="1 2">
    <name type="scientific">Jeotgalicoccus meleagridis</name>
    <dbReference type="NCBI Taxonomy" id="2759181"/>
    <lineage>
        <taxon>Bacteria</taxon>
        <taxon>Bacillati</taxon>
        <taxon>Bacillota</taxon>
        <taxon>Bacilli</taxon>
        <taxon>Bacillales</taxon>
        <taxon>Staphylococcaceae</taxon>
        <taxon>Jeotgalicoccus</taxon>
    </lineage>
</organism>